<name>A0A1V2ZX17_9GAMM</name>
<dbReference type="GO" id="GO:0005975">
    <property type="term" value="P:carbohydrate metabolic process"/>
    <property type="evidence" value="ECO:0007669"/>
    <property type="project" value="InterPro"/>
</dbReference>
<dbReference type="Pfam" id="PF01522">
    <property type="entry name" value="Polysacc_deac_1"/>
    <property type="match status" value="1"/>
</dbReference>
<organism evidence="2 3">
    <name type="scientific">Thioalkalivibrio halophilus</name>
    <dbReference type="NCBI Taxonomy" id="252474"/>
    <lineage>
        <taxon>Bacteria</taxon>
        <taxon>Pseudomonadati</taxon>
        <taxon>Pseudomonadota</taxon>
        <taxon>Gammaproteobacteria</taxon>
        <taxon>Chromatiales</taxon>
        <taxon>Ectothiorhodospiraceae</taxon>
        <taxon>Thioalkalivibrio</taxon>
    </lineage>
</organism>
<dbReference type="Proteomes" id="UP000189177">
    <property type="component" value="Unassembled WGS sequence"/>
</dbReference>
<dbReference type="RefSeq" id="WP_077244560.1">
    <property type="nucleotide sequence ID" value="NZ_MUZR01000043.1"/>
</dbReference>
<dbReference type="InterPro" id="IPR002509">
    <property type="entry name" value="NODB_dom"/>
</dbReference>
<proteinExistence type="predicted"/>
<dbReference type="Gene3D" id="3.20.20.370">
    <property type="entry name" value="Glycoside hydrolase/deacetylase"/>
    <property type="match status" value="1"/>
</dbReference>
<reference evidence="2 3" key="1">
    <citation type="submission" date="2017-02" db="EMBL/GenBank/DDBJ databases">
        <title>Genomic diversity within the haloalkaliphilic genus Thioalkalivibrio.</title>
        <authorList>
            <person name="Ahn A.-C."/>
            <person name="Meier-Kolthoff J."/>
            <person name="Overmars L."/>
            <person name="Richter M."/>
            <person name="Woyke T."/>
            <person name="Sorokin D.Y."/>
            <person name="Muyzer G."/>
        </authorList>
    </citation>
    <scope>NUCLEOTIDE SEQUENCE [LARGE SCALE GENOMIC DNA]</scope>
    <source>
        <strain evidence="2 3">HL17</strain>
    </source>
</reference>
<dbReference type="OrthoDB" id="7836272at2"/>
<dbReference type="InterPro" id="IPR011330">
    <property type="entry name" value="Glyco_hydro/deAcase_b/a-brl"/>
</dbReference>
<gene>
    <name evidence="2" type="ORF">B1A74_10130</name>
</gene>
<evidence type="ECO:0000313" key="2">
    <source>
        <dbReference type="EMBL" id="OOC09616.1"/>
    </source>
</evidence>
<protein>
    <recommendedName>
        <fullName evidence="1">NodB homology domain-containing protein</fullName>
    </recommendedName>
</protein>
<evidence type="ECO:0000313" key="3">
    <source>
        <dbReference type="Proteomes" id="UP000189177"/>
    </source>
</evidence>
<evidence type="ECO:0000259" key="1">
    <source>
        <dbReference type="Pfam" id="PF01522"/>
    </source>
</evidence>
<dbReference type="AlphaFoldDB" id="A0A1V2ZX17"/>
<sequence length="332" mass="37734">MAKYAEAPPALVVSLDFELHWGVSERVTGADHPYAAHLRGARDVIPRLLERFRERGIHATWATVGALFADGRTDLGSFMPAVRPEYERTAVDNYRLGLGASEAEDPLHFAPTLVKKIRETKGQELASHTFSHYFCDEPGQSRKAFSADLAAAQAIAEREGEALRSLVFPRNQVVDEYLSALTENGIEIYRGNPPGGLYEPVHHPARRAAMRAARLTDGFLNLTGHHTFGWDRITAEYPWNVQASRFLRPYSRKLRYLEPLRRRRVKAGIRAAAKRNEVFHLWWHPHNFGANQEKNLEALDDILDTFERLRESEGMRSFSMSEAADFARTLKR</sequence>
<accession>A0A1V2ZX17</accession>
<dbReference type="CDD" id="cd10929">
    <property type="entry name" value="CE4_u5"/>
    <property type="match status" value="1"/>
</dbReference>
<dbReference type="SUPFAM" id="SSF88713">
    <property type="entry name" value="Glycoside hydrolase/deacetylase"/>
    <property type="match status" value="1"/>
</dbReference>
<keyword evidence="3" id="KW-1185">Reference proteome</keyword>
<dbReference type="EMBL" id="MUZR01000043">
    <property type="protein sequence ID" value="OOC09616.1"/>
    <property type="molecule type" value="Genomic_DNA"/>
</dbReference>
<comment type="caution">
    <text evidence="2">The sequence shown here is derived from an EMBL/GenBank/DDBJ whole genome shotgun (WGS) entry which is preliminary data.</text>
</comment>
<dbReference type="STRING" id="252474.B1A74_10130"/>
<feature type="domain" description="NodB homology" evidence="1">
    <location>
        <begin position="40"/>
        <end position="187"/>
    </location>
</feature>
<dbReference type="GO" id="GO:0016810">
    <property type="term" value="F:hydrolase activity, acting on carbon-nitrogen (but not peptide) bonds"/>
    <property type="evidence" value="ECO:0007669"/>
    <property type="project" value="InterPro"/>
</dbReference>